<dbReference type="Pfam" id="PF07859">
    <property type="entry name" value="Abhydrolase_3"/>
    <property type="match status" value="1"/>
</dbReference>
<dbReference type="Proteomes" id="UP000095454">
    <property type="component" value="Unassembled WGS sequence"/>
</dbReference>
<protein>
    <submittedName>
        <fullName evidence="3">Lipase 2</fullName>
        <ecNumber evidence="3">3.1.1.3</ecNumber>
    </submittedName>
</protein>
<keyword evidence="1 3" id="KW-0378">Hydrolase</keyword>
<evidence type="ECO:0000259" key="2">
    <source>
        <dbReference type="Pfam" id="PF07859"/>
    </source>
</evidence>
<evidence type="ECO:0000313" key="4">
    <source>
        <dbReference type="Proteomes" id="UP000095454"/>
    </source>
</evidence>
<dbReference type="PANTHER" id="PTHR48081">
    <property type="entry name" value="AB HYDROLASE SUPERFAMILY PROTEIN C4A8.06C"/>
    <property type="match status" value="1"/>
</dbReference>
<sequence length="363" mass="39671">MSAEDRKYPTSELEVLESGAREVVEPNGLRLMLKPVPGDDREHVLDPRVYARAHAKLAAAPAAGSAPAGPVDVIAWRSAPNKETHVVRGANVAKKTVVMNFGDKGIPLHIFTPEGHEDGSAALVFIHGGGFMVGNIGQYENCLRDIVERTGCVAIYPEYRLSPETMFPGGVEDCVKTLDWLVDHADELGVDATRIAVAGDSAGGSLSNAVVLEGSHADRIKAVVELYPLVDGGPVPDEWSYDLYEVVDEQRPEALSRVDRIRLANNDLPPMYVNGDADKMLDPLISALFAEDVSAFPRTVIISSEYDYLRYQDELFAKRLQDAGVDVTAIRYRGCDHGFFEMYGVMPQAEDVCRVISEELAKI</sequence>
<name>A0A174L0M5_9ACTN</name>
<evidence type="ECO:0000313" key="3">
    <source>
        <dbReference type="EMBL" id="CUP15335.1"/>
    </source>
</evidence>
<dbReference type="PANTHER" id="PTHR48081:SF8">
    <property type="entry name" value="ALPHA_BETA HYDROLASE FOLD-3 DOMAIN-CONTAINING PROTEIN-RELATED"/>
    <property type="match status" value="1"/>
</dbReference>
<gene>
    <name evidence="3" type="primary">lip2</name>
    <name evidence="3" type="ORF">ERS852514_01238</name>
</gene>
<dbReference type="EMBL" id="CZAQ01000019">
    <property type="protein sequence ID" value="CUP15335.1"/>
    <property type="molecule type" value="Genomic_DNA"/>
</dbReference>
<dbReference type="InterPro" id="IPR050300">
    <property type="entry name" value="GDXG_lipolytic_enzyme"/>
</dbReference>
<evidence type="ECO:0000256" key="1">
    <source>
        <dbReference type="ARBA" id="ARBA00022801"/>
    </source>
</evidence>
<feature type="domain" description="Alpha/beta hydrolase fold-3" evidence="2">
    <location>
        <begin position="123"/>
        <end position="340"/>
    </location>
</feature>
<dbReference type="GO" id="GO:0004806">
    <property type="term" value="F:triacylglycerol lipase activity"/>
    <property type="evidence" value="ECO:0007669"/>
    <property type="project" value="UniProtKB-EC"/>
</dbReference>
<dbReference type="RefSeq" id="WP_055251952.1">
    <property type="nucleotide sequence ID" value="NZ_CABIXX010000019.1"/>
</dbReference>
<dbReference type="AlphaFoldDB" id="A0A174L0M5"/>
<dbReference type="InterPro" id="IPR013094">
    <property type="entry name" value="AB_hydrolase_3"/>
</dbReference>
<dbReference type="SUPFAM" id="SSF53474">
    <property type="entry name" value="alpha/beta-Hydrolases"/>
    <property type="match status" value="1"/>
</dbReference>
<proteinExistence type="predicted"/>
<dbReference type="Gene3D" id="3.40.50.1820">
    <property type="entry name" value="alpha/beta hydrolase"/>
    <property type="match status" value="1"/>
</dbReference>
<dbReference type="InterPro" id="IPR029058">
    <property type="entry name" value="AB_hydrolase_fold"/>
</dbReference>
<accession>A0A174L0M5</accession>
<reference evidence="3 4" key="1">
    <citation type="submission" date="2015-09" db="EMBL/GenBank/DDBJ databases">
        <authorList>
            <consortium name="Pathogen Informatics"/>
        </authorList>
    </citation>
    <scope>NUCLEOTIDE SEQUENCE [LARGE SCALE GENOMIC DNA]</scope>
    <source>
        <strain evidence="3 4">2789STDY5834902</strain>
    </source>
</reference>
<dbReference type="EC" id="3.1.1.3" evidence="3"/>
<organism evidence="3 4">
    <name type="scientific">Collinsella aerofaciens</name>
    <dbReference type="NCBI Taxonomy" id="74426"/>
    <lineage>
        <taxon>Bacteria</taxon>
        <taxon>Bacillati</taxon>
        <taxon>Actinomycetota</taxon>
        <taxon>Coriobacteriia</taxon>
        <taxon>Coriobacteriales</taxon>
        <taxon>Coriobacteriaceae</taxon>
        <taxon>Collinsella</taxon>
    </lineage>
</organism>